<gene>
    <name evidence="2" type="ORF">N7548_02465</name>
</gene>
<proteinExistence type="predicted"/>
<protein>
    <submittedName>
        <fullName evidence="2">CinA family protein</fullName>
    </submittedName>
</protein>
<dbReference type="Pfam" id="PF02464">
    <property type="entry name" value="CinA"/>
    <property type="match status" value="1"/>
</dbReference>
<dbReference type="RefSeq" id="WP_263607820.1">
    <property type="nucleotide sequence ID" value="NZ_JAOVQM010000002.1"/>
</dbReference>
<dbReference type="Gene3D" id="3.90.950.20">
    <property type="entry name" value="CinA-like"/>
    <property type="match status" value="1"/>
</dbReference>
<evidence type="ECO:0000313" key="2">
    <source>
        <dbReference type="EMBL" id="MCV2231681.1"/>
    </source>
</evidence>
<organism evidence="2 3">
    <name type="scientific">Paracholeplasma manati</name>
    <dbReference type="NCBI Taxonomy" id="591373"/>
    <lineage>
        <taxon>Bacteria</taxon>
        <taxon>Bacillati</taxon>
        <taxon>Mycoplasmatota</taxon>
        <taxon>Mollicutes</taxon>
        <taxon>Acholeplasmatales</taxon>
        <taxon>Acholeplasmataceae</taxon>
        <taxon>Paracholeplasma</taxon>
    </lineage>
</organism>
<feature type="domain" description="CinA C-terminal" evidence="1">
    <location>
        <begin position="6"/>
        <end position="155"/>
    </location>
</feature>
<evidence type="ECO:0000313" key="3">
    <source>
        <dbReference type="Proteomes" id="UP001177160"/>
    </source>
</evidence>
<evidence type="ECO:0000259" key="1">
    <source>
        <dbReference type="Pfam" id="PF02464"/>
    </source>
</evidence>
<accession>A0ABT2Y4M9</accession>
<dbReference type="EMBL" id="JAOVQM010000002">
    <property type="protein sequence ID" value="MCV2231681.1"/>
    <property type="molecule type" value="Genomic_DNA"/>
</dbReference>
<dbReference type="Proteomes" id="UP001177160">
    <property type="component" value="Unassembled WGS sequence"/>
</dbReference>
<keyword evidence="3" id="KW-1185">Reference proteome</keyword>
<dbReference type="InterPro" id="IPR036653">
    <property type="entry name" value="CinA-like_C"/>
</dbReference>
<dbReference type="SUPFAM" id="SSF142433">
    <property type="entry name" value="CinA-like"/>
    <property type="match status" value="1"/>
</dbReference>
<comment type="caution">
    <text evidence="2">The sequence shown here is derived from an EMBL/GenBank/DDBJ whole genome shotgun (WGS) entry which is preliminary data.</text>
</comment>
<name>A0ABT2Y4M9_9MOLU</name>
<reference evidence="2" key="1">
    <citation type="submission" date="2022-09" db="EMBL/GenBank/DDBJ databases">
        <title>Novel Mycoplasma species identified in domestic and wild animals.</title>
        <authorList>
            <person name="Volokhov D.V."/>
            <person name="Furtak V.A."/>
            <person name="Zagorodnyaya T.A."/>
        </authorList>
    </citation>
    <scope>NUCLEOTIDE SEQUENCE</scope>
    <source>
        <strain evidence="2">Oakley</strain>
    </source>
</reference>
<dbReference type="NCBIfam" id="TIGR00199">
    <property type="entry name" value="PncC_domain"/>
    <property type="match status" value="1"/>
</dbReference>
<sequence length="157" mass="17215">MMSDVQKVAQILMDYEYKIAFAESMTGGALVSELVKVPGVSSILDYSVVTYSESAKEQMLNIPKMLFDVHGVVSKVVAIEMAKNIATIAKAEVGVGITGNAGPTAQTNSQVGEVWFAFFYQGESYSYHLQLKNEGRDAIIEHAKKVVFQMLLKLLTK</sequence>
<dbReference type="InterPro" id="IPR008136">
    <property type="entry name" value="CinA_C"/>
</dbReference>